<dbReference type="InterPro" id="IPR010809">
    <property type="entry name" value="FliD_C"/>
</dbReference>
<dbReference type="InterPro" id="IPR040026">
    <property type="entry name" value="FliD"/>
</dbReference>
<dbReference type="Pfam" id="PF07195">
    <property type="entry name" value="FliD_C"/>
    <property type="match status" value="1"/>
</dbReference>
<dbReference type="GO" id="GO:0071973">
    <property type="term" value="P:bacterial-type flagellum-dependent cell motility"/>
    <property type="evidence" value="ECO:0007669"/>
    <property type="project" value="TreeGrafter"/>
</dbReference>
<dbReference type="GO" id="GO:0009421">
    <property type="term" value="C:bacterial-type flagellum filament cap"/>
    <property type="evidence" value="ECO:0007669"/>
    <property type="project" value="InterPro"/>
</dbReference>
<proteinExistence type="predicted"/>
<dbReference type="EMBL" id="VSSQ01082270">
    <property type="protein sequence ID" value="MPN30958.1"/>
    <property type="molecule type" value="Genomic_DNA"/>
</dbReference>
<comment type="caution">
    <text evidence="2">The sequence shown here is derived from an EMBL/GenBank/DDBJ whole genome shotgun (WGS) entry which is preliminary data.</text>
</comment>
<keyword evidence="2" id="KW-0282">Flagellum</keyword>
<organism evidence="2">
    <name type="scientific">bioreactor metagenome</name>
    <dbReference type="NCBI Taxonomy" id="1076179"/>
    <lineage>
        <taxon>unclassified sequences</taxon>
        <taxon>metagenomes</taxon>
        <taxon>ecological metagenomes</taxon>
    </lineage>
</organism>
<gene>
    <name evidence="2" type="primary">fliD_14</name>
    <name evidence="2" type="ORF">SDC9_178429</name>
</gene>
<feature type="domain" description="Flagellar hook-associated protein 2 C-terminal" evidence="1">
    <location>
        <begin position="2"/>
        <end position="182"/>
    </location>
</feature>
<dbReference type="GO" id="GO:0007155">
    <property type="term" value="P:cell adhesion"/>
    <property type="evidence" value="ECO:0007669"/>
    <property type="project" value="InterPro"/>
</dbReference>
<reference evidence="2" key="1">
    <citation type="submission" date="2019-08" db="EMBL/GenBank/DDBJ databases">
        <authorList>
            <person name="Kucharzyk K."/>
            <person name="Murdoch R.W."/>
            <person name="Higgins S."/>
            <person name="Loffler F."/>
        </authorList>
    </citation>
    <scope>NUCLEOTIDE SEQUENCE</scope>
</reference>
<keyword evidence="2" id="KW-0969">Cilium</keyword>
<dbReference type="PANTHER" id="PTHR30288:SF0">
    <property type="entry name" value="FLAGELLAR HOOK-ASSOCIATED PROTEIN 2"/>
    <property type="match status" value="1"/>
</dbReference>
<protein>
    <submittedName>
        <fullName evidence="2">Flagellar hook-associated protein 2</fullName>
    </submittedName>
</protein>
<evidence type="ECO:0000313" key="2">
    <source>
        <dbReference type="EMBL" id="MPN30958.1"/>
    </source>
</evidence>
<accession>A0A645GVW1</accession>
<dbReference type="PANTHER" id="PTHR30288">
    <property type="entry name" value="FLAGELLAR CAP/ASSEMBLY PROTEIN FLID"/>
    <property type="match status" value="1"/>
</dbReference>
<name>A0A645GVW1_9ZZZZ</name>
<keyword evidence="2" id="KW-0966">Cell projection</keyword>
<dbReference type="AlphaFoldDB" id="A0A645GVW1"/>
<evidence type="ECO:0000259" key="1">
    <source>
        <dbReference type="Pfam" id="PF07195"/>
    </source>
</evidence>
<sequence>MSESEITAWEEKAKAGMLFNDTDLVILSEDLRYVFLNSSSDGLSLEDMGITVSSEWEDNGKITFDEDKFKAALAENPSEVQEKFTEAVSTSSTSTLTTGGIMSRMKTITDKYAKTTGSVKGIFIEIAGYKSSPASLIQNTILTQIDDINDTIETLQDKLETEQTRYQTQFTALEQLVQKMNSQSSYLTSMMGS</sequence>